<dbReference type="InterPro" id="IPR038763">
    <property type="entry name" value="DHH_sf"/>
</dbReference>
<dbReference type="GO" id="GO:0006310">
    <property type="term" value="P:DNA recombination"/>
    <property type="evidence" value="ECO:0007669"/>
    <property type="project" value="InterPro"/>
</dbReference>
<dbReference type="GO" id="GO:0008409">
    <property type="term" value="F:5'-3' exonuclease activity"/>
    <property type="evidence" value="ECO:0007669"/>
    <property type="project" value="InterPro"/>
</dbReference>
<keyword evidence="11" id="KW-1185">Reference proteome</keyword>
<evidence type="ECO:0000256" key="4">
    <source>
        <dbReference type="ARBA" id="ARBA00022801"/>
    </source>
</evidence>
<proteinExistence type="inferred from homology"/>
<sequence length="774" mass="87879">MLASKYKWNLQDLKPEKNLAKQLNLNPLILSILKQRGYQNEEEIEHFLKPTLDQMRSPFLIHDMKKGIQRIKKAIADNEKITVYGDYDADGLTSTSIMYEVLNDIGANVDYYIPNRFTDGYGPNTKAFKKIINDGTSLIITVDNGISGYDQIEVANQMNCDVIISDHHDFPKKIPHAYAIIHARYPGHEYPFGDFSGAGIAFKIACALLNEIPEELLDLASIGTVADLVSLTDENRIIVKNGLKIMADTQRLGLQSLMQNADLNVDYLNEESISFGIAPRLNALGRMGDANIGVRLLTTFDDELAKQLADFIEAQNNKRKQLVTNITKSAVEKAQTGKNKDRKTLVIAGKNWHEGVVGIVASRIVETFNKPTLILNINPKNHTAKGSGRSIDGFNLFKALDHHRDDMISFGGHPMAVGLTINSNKLDALVNDLESAGEDQHLKLNHRKNIKVAEKISIDDISLSFYKDLLQLAPFGTDNERPIFEIKPSFITDIKTMGKDNTHLSFKINGKHKFLKVIAFKKGYLAKSIASMPSQIAMIGSISLNHWRGRDSIQIMMKDIKGIGTAIIDRRTRFLTKSIFNTHGLYIFFHSSLMHHLKDFCNEQSTFVMFNHLPDDKRFDNIIFVDCPDRLSDLYGVFERINPTQLFVYFYKKQRATLDGIPSRNQFIKFFRLIQTKGKIDLTKDFDLVVEQTKLSKSTVIFMIQLFIELGFVSVQDEMMIFNHHPKKQSIQDASRYHLREQQIKTEQQLLLQPTSNLISLISRLLNKKKEVLD</sequence>
<dbReference type="SUPFAM" id="SSF64182">
    <property type="entry name" value="DHH phosphoesterases"/>
    <property type="match status" value="1"/>
</dbReference>
<reference evidence="10" key="2">
    <citation type="journal article" date="2023" name="PLoS ONE">
        <title>Philodulcilactobacillus myokoensis gen. nov., sp. nov., a fructophilic, acidophilic, and agar-phobic lactic acid bacterium isolated from fermented vegetable extracts.</title>
        <authorList>
            <person name="Kouya T."/>
            <person name="Ishiyama Y."/>
            <person name="Ohashi S."/>
            <person name="Kumakubo R."/>
            <person name="Yamazaki T."/>
            <person name="Otaki T."/>
        </authorList>
    </citation>
    <scope>NUCLEOTIDE SEQUENCE</scope>
    <source>
        <strain evidence="10">WR16-4</strain>
    </source>
</reference>
<keyword evidence="5 10" id="KW-0269">Exonuclease</keyword>
<dbReference type="PANTHER" id="PTHR30255:SF2">
    <property type="entry name" value="SINGLE-STRANDED-DNA-SPECIFIC EXONUCLEASE RECJ"/>
    <property type="match status" value="1"/>
</dbReference>
<evidence type="ECO:0000256" key="5">
    <source>
        <dbReference type="ARBA" id="ARBA00022839"/>
    </source>
</evidence>
<dbReference type="NCBIfam" id="TIGR00644">
    <property type="entry name" value="recJ"/>
    <property type="match status" value="1"/>
</dbReference>
<dbReference type="InterPro" id="IPR001667">
    <property type="entry name" value="DDH_dom"/>
</dbReference>
<keyword evidence="4" id="KW-0378">Hydrolase</keyword>
<evidence type="ECO:0000256" key="2">
    <source>
        <dbReference type="ARBA" id="ARBA00019841"/>
    </source>
</evidence>
<evidence type="ECO:0000259" key="7">
    <source>
        <dbReference type="Pfam" id="PF02272"/>
    </source>
</evidence>
<dbReference type="InterPro" id="IPR004610">
    <property type="entry name" value="RecJ"/>
</dbReference>
<dbReference type="InterPro" id="IPR003156">
    <property type="entry name" value="DHHA1_dom"/>
</dbReference>
<dbReference type="Pfam" id="PF10141">
    <property type="entry name" value="ssDNA-exonuc_C"/>
    <property type="match status" value="1"/>
</dbReference>
<comment type="caution">
    <text evidence="10">The sequence shown here is derived from an EMBL/GenBank/DDBJ whole genome shotgun (WGS) entry which is preliminary data.</text>
</comment>
<dbReference type="AlphaFoldDB" id="A0A9W6ESF1"/>
<evidence type="ECO:0000313" key="11">
    <source>
        <dbReference type="Proteomes" id="UP001144204"/>
    </source>
</evidence>
<gene>
    <name evidence="10" type="primary">recJ</name>
    <name evidence="10" type="ORF">WR164_09500</name>
</gene>
<evidence type="ECO:0000259" key="6">
    <source>
        <dbReference type="Pfam" id="PF01368"/>
    </source>
</evidence>
<dbReference type="RefSeq" id="WP_286136432.1">
    <property type="nucleotide sequence ID" value="NZ_BRPL01000002.1"/>
</dbReference>
<keyword evidence="3" id="KW-0540">Nuclease</keyword>
<dbReference type="Pfam" id="PF02272">
    <property type="entry name" value="DHHA1"/>
    <property type="match status" value="1"/>
</dbReference>
<dbReference type="Gene3D" id="3.90.1640.30">
    <property type="match status" value="1"/>
</dbReference>
<protein>
    <recommendedName>
        <fullName evidence="2">Single-stranded-DNA-specific exonuclease RecJ</fullName>
    </recommendedName>
</protein>
<feature type="domain" description="RecJ OB" evidence="9">
    <location>
        <begin position="455"/>
        <end position="559"/>
    </location>
</feature>
<dbReference type="InterPro" id="IPR018779">
    <property type="entry name" value="RecJ_C"/>
</dbReference>
<evidence type="ECO:0000256" key="3">
    <source>
        <dbReference type="ARBA" id="ARBA00022722"/>
    </source>
</evidence>
<feature type="domain" description="DDH" evidence="6">
    <location>
        <begin position="80"/>
        <end position="224"/>
    </location>
</feature>
<dbReference type="InterPro" id="IPR041122">
    <property type="entry name" value="RecJ_OB"/>
</dbReference>
<evidence type="ECO:0000259" key="8">
    <source>
        <dbReference type="Pfam" id="PF10141"/>
    </source>
</evidence>
<dbReference type="Proteomes" id="UP001144204">
    <property type="component" value="Unassembled WGS sequence"/>
</dbReference>
<dbReference type="GO" id="GO:0003676">
    <property type="term" value="F:nucleic acid binding"/>
    <property type="evidence" value="ECO:0007669"/>
    <property type="project" value="InterPro"/>
</dbReference>
<dbReference type="Gene3D" id="3.10.310.30">
    <property type="match status" value="1"/>
</dbReference>
<name>A0A9W6ESF1_9LACO</name>
<reference evidence="10" key="1">
    <citation type="submission" date="2022-07" db="EMBL/GenBank/DDBJ databases">
        <authorList>
            <person name="Kouya T."/>
            <person name="Ishiyama Y."/>
        </authorList>
    </citation>
    <scope>NUCLEOTIDE SEQUENCE</scope>
    <source>
        <strain evidence="10">WR16-4</strain>
    </source>
</reference>
<organism evidence="10 11">
    <name type="scientific">Philodulcilactobacillus myokoensis</name>
    <dbReference type="NCBI Taxonomy" id="2929573"/>
    <lineage>
        <taxon>Bacteria</taxon>
        <taxon>Bacillati</taxon>
        <taxon>Bacillota</taxon>
        <taxon>Bacilli</taxon>
        <taxon>Lactobacillales</taxon>
        <taxon>Lactobacillaceae</taxon>
        <taxon>Philodulcilactobacillus</taxon>
    </lineage>
</organism>
<accession>A0A9W6ESF1</accession>
<dbReference type="Pfam" id="PF01368">
    <property type="entry name" value="DHH"/>
    <property type="match status" value="1"/>
</dbReference>
<dbReference type="EMBL" id="BRPL01000002">
    <property type="protein sequence ID" value="GLB46971.1"/>
    <property type="molecule type" value="Genomic_DNA"/>
</dbReference>
<evidence type="ECO:0000313" key="10">
    <source>
        <dbReference type="EMBL" id="GLB46971.1"/>
    </source>
</evidence>
<dbReference type="PANTHER" id="PTHR30255">
    <property type="entry name" value="SINGLE-STRANDED-DNA-SPECIFIC EXONUCLEASE RECJ"/>
    <property type="match status" value="1"/>
</dbReference>
<dbReference type="Pfam" id="PF17768">
    <property type="entry name" value="RecJ_OB"/>
    <property type="match status" value="1"/>
</dbReference>
<evidence type="ECO:0000259" key="9">
    <source>
        <dbReference type="Pfam" id="PF17768"/>
    </source>
</evidence>
<dbReference type="GO" id="GO:0006281">
    <property type="term" value="P:DNA repair"/>
    <property type="evidence" value="ECO:0007669"/>
    <property type="project" value="InterPro"/>
</dbReference>
<feature type="domain" description="Single-stranded-DNA-specific exonuclease RecJ C-terminal" evidence="8">
    <location>
        <begin position="567"/>
        <end position="758"/>
    </location>
</feature>
<dbReference type="InterPro" id="IPR051673">
    <property type="entry name" value="SSDNA_exonuclease_RecJ"/>
</dbReference>
<feature type="domain" description="DHHA1" evidence="7">
    <location>
        <begin position="345"/>
        <end position="435"/>
    </location>
</feature>
<comment type="similarity">
    <text evidence="1">Belongs to the RecJ family.</text>
</comment>
<evidence type="ECO:0000256" key="1">
    <source>
        <dbReference type="ARBA" id="ARBA00005915"/>
    </source>
</evidence>